<name>A0A177SAQ5_PSEPU</name>
<dbReference type="InterPro" id="IPR058601">
    <property type="entry name" value="Phage_phiTE_015-like"/>
</dbReference>
<accession>A0A177SAQ5</accession>
<dbReference type="AlphaFoldDB" id="A0A177SAQ5"/>
<protein>
    <submittedName>
        <fullName evidence="1">Uncharacterized protein</fullName>
    </submittedName>
</protein>
<proteinExistence type="predicted"/>
<comment type="caution">
    <text evidence="1">The sequence shown here is derived from an EMBL/GenBank/DDBJ whole genome shotgun (WGS) entry which is preliminary data.</text>
</comment>
<dbReference type="Pfam" id="PF26207">
    <property type="entry name" value="Phage_phiTE_015"/>
    <property type="match status" value="1"/>
</dbReference>
<evidence type="ECO:0000313" key="2">
    <source>
        <dbReference type="Proteomes" id="UP000077752"/>
    </source>
</evidence>
<dbReference type="RefSeq" id="WP_064304677.1">
    <property type="nucleotide sequence ID" value="NZ_LUCV01000049.1"/>
</dbReference>
<dbReference type="EMBL" id="LUCV01000049">
    <property type="protein sequence ID" value="OAI84896.1"/>
    <property type="molecule type" value="Genomic_DNA"/>
</dbReference>
<reference evidence="1 2" key="1">
    <citation type="submission" date="2016-03" db="EMBL/GenBank/DDBJ databases">
        <title>Draft Genome Assembly of Pseudomonas putida strain CBF10-2.</title>
        <authorList>
            <person name="Iyer R.S."/>
            <person name="Damania A."/>
        </authorList>
    </citation>
    <scope>NUCLEOTIDE SEQUENCE [LARGE SCALE GENOMIC DNA]</scope>
    <source>
        <strain evidence="1 2">CBF10-2</strain>
    </source>
</reference>
<dbReference type="Proteomes" id="UP000077752">
    <property type="component" value="Unassembled WGS sequence"/>
</dbReference>
<gene>
    <name evidence="1" type="ORF">AYO28_03165</name>
</gene>
<evidence type="ECO:0000313" key="1">
    <source>
        <dbReference type="EMBL" id="OAI84896.1"/>
    </source>
</evidence>
<organism evidence="1 2">
    <name type="scientific">Pseudomonas putida</name>
    <name type="common">Arthrobacter siderocapsulatus</name>
    <dbReference type="NCBI Taxonomy" id="303"/>
    <lineage>
        <taxon>Bacteria</taxon>
        <taxon>Pseudomonadati</taxon>
        <taxon>Pseudomonadota</taxon>
        <taxon>Gammaproteobacteria</taxon>
        <taxon>Pseudomonadales</taxon>
        <taxon>Pseudomonadaceae</taxon>
        <taxon>Pseudomonas</taxon>
    </lineage>
</organism>
<sequence>MDTNKMREQFEAKFPVPAGVAWKESIGMYEVVDIWKLDQPITISKYNWLWEGWQASRESVVVELPKVVCFEGAYDSHRHHEFVPSMSDVEDADEIFSLCRRVEAKEAIEAQGLKVKP</sequence>